<keyword evidence="3 5" id="KW-1133">Transmembrane helix</keyword>
<dbReference type="EMBL" id="JAUOTP010000002">
    <property type="protein sequence ID" value="MDO6413978.1"/>
    <property type="molecule type" value="Genomic_DNA"/>
</dbReference>
<evidence type="ECO:0000313" key="6">
    <source>
        <dbReference type="EMBL" id="MDO6413978.1"/>
    </source>
</evidence>
<keyword evidence="7" id="KW-1185">Reference proteome</keyword>
<evidence type="ECO:0000256" key="2">
    <source>
        <dbReference type="ARBA" id="ARBA00022692"/>
    </source>
</evidence>
<dbReference type="SUPFAM" id="SSF158442">
    <property type="entry name" value="DsbB-like"/>
    <property type="match status" value="1"/>
</dbReference>
<dbReference type="Proteomes" id="UP001169764">
    <property type="component" value="Unassembled WGS sequence"/>
</dbReference>
<dbReference type="PIRSF" id="PIRSF033913">
    <property type="entry name" value="S-S_format_DsbB"/>
    <property type="match status" value="1"/>
</dbReference>
<feature type="transmembrane region" description="Helical" evidence="5">
    <location>
        <begin position="38"/>
        <end position="56"/>
    </location>
</feature>
<keyword evidence="2 5" id="KW-0812">Transmembrane</keyword>
<gene>
    <name evidence="6" type="ORF">Q4F19_06255</name>
</gene>
<evidence type="ECO:0000256" key="5">
    <source>
        <dbReference type="SAM" id="Phobius"/>
    </source>
</evidence>
<organism evidence="6 7">
    <name type="scientific">Sphingomonas natans</name>
    <dbReference type="NCBI Taxonomy" id="3063330"/>
    <lineage>
        <taxon>Bacteria</taxon>
        <taxon>Pseudomonadati</taxon>
        <taxon>Pseudomonadota</taxon>
        <taxon>Alphaproteobacteria</taxon>
        <taxon>Sphingomonadales</taxon>
        <taxon>Sphingomonadaceae</taxon>
        <taxon>Sphingomonas</taxon>
    </lineage>
</organism>
<accession>A0ABT8Y6N2</accession>
<sequence length="156" mass="16333">MLAPARALALAVPALLLAGAWGFQLIGGFYPCEMCHWQRWAHYAALVPAVLAYLASGSRQLSRGLVLLAGLAILASGAIGIFHAGVEYHWWSGLTRCTSVALGGGDPLKALLAAPLIRCDTAAWTLFGVSMAGFNALFSLAGGIAIWALCLTRPAR</sequence>
<protein>
    <submittedName>
        <fullName evidence="6">Disulfide bond formation protein B</fullName>
    </submittedName>
</protein>
<name>A0ABT8Y6N2_9SPHN</name>
<reference evidence="6" key="1">
    <citation type="submission" date="2023-07" db="EMBL/GenBank/DDBJ databases">
        <authorList>
            <person name="Kim M."/>
        </authorList>
    </citation>
    <scope>NUCLEOTIDE SEQUENCE</scope>
    <source>
        <strain evidence="6">BIUV-7</strain>
    </source>
</reference>
<evidence type="ECO:0000256" key="4">
    <source>
        <dbReference type="ARBA" id="ARBA00023136"/>
    </source>
</evidence>
<evidence type="ECO:0000256" key="1">
    <source>
        <dbReference type="ARBA" id="ARBA00004141"/>
    </source>
</evidence>
<feature type="transmembrane region" description="Helical" evidence="5">
    <location>
        <begin position="122"/>
        <end position="150"/>
    </location>
</feature>
<comment type="caution">
    <text evidence="6">The sequence shown here is derived from an EMBL/GenBank/DDBJ whole genome shotgun (WGS) entry which is preliminary data.</text>
</comment>
<dbReference type="InterPro" id="IPR024199">
    <property type="entry name" value="Uncharacterised_DsbB"/>
</dbReference>
<proteinExistence type="predicted"/>
<evidence type="ECO:0000256" key="3">
    <source>
        <dbReference type="ARBA" id="ARBA00022989"/>
    </source>
</evidence>
<dbReference type="InterPro" id="IPR003752">
    <property type="entry name" value="DiS_bond_form_DsbB/BdbC"/>
</dbReference>
<dbReference type="InterPro" id="IPR023380">
    <property type="entry name" value="DsbB-like_sf"/>
</dbReference>
<evidence type="ECO:0000313" key="7">
    <source>
        <dbReference type="Proteomes" id="UP001169764"/>
    </source>
</evidence>
<keyword evidence="4 5" id="KW-0472">Membrane</keyword>
<dbReference type="Pfam" id="PF02600">
    <property type="entry name" value="DsbB"/>
    <property type="match status" value="1"/>
</dbReference>
<dbReference type="Gene3D" id="1.20.1550.10">
    <property type="entry name" value="DsbB-like"/>
    <property type="match status" value="1"/>
</dbReference>
<comment type="subcellular location">
    <subcellularLocation>
        <location evidence="1">Membrane</location>
        <topology evidence="1">Multi-pass membrane protein</topology>
    </subcellularLocation>
</comment>
<feature type="transmembrane region" description="Helical" evidence="5">
    <location>
        <begin position="65"/>
        <end position="86"/>
    </location>
</feature>